<dbReference type="PROSITE" id="PS50166">
    <property type="entry name" value="IMPORTIN_B_NT"/>
    <property type="match status" value="1"/>
</dbReference>
<dbReference type="InterPro" id="IPR058584">
    <property type="entry name" value="IMB1_TNPO1-like_TPR"/>
</dbReference>
<evidence type="ECO:0000313" key="11">
    <source>
        <dbReference type="JaponicusDB" id="SJAG_03662"/>
    </source>
</evidence>
<dbReference type="RefSeq" id="XP_002174798.1">
    <property type="nucleotide sequence ID" value="XM_002174762.2"/>
</dbReference>
<feature type="domain" description="Importin N-terminal" evidence="9">
    <location>
        <begin position="26"/>
        <end position="92"/>
    </location>
</feature>
<keyword evidence="5" id="KW-0677">Repeat</keyword>
<dbReference type="VEuPathDB" id="FungiDB:SJAG_03662"/>
<dbReference type="GO" id="GO:0005737">
    <property type="term" value="C:cytoplasm"/>
    <property type="evidence" value="ECO:0000318"/>
    <property type="project" value="GO_Central"/>
</dbReference>
<dbReference type="InterPro" id="IPR040122">
    <property type="entry name" value="Importin_beta"/>
</dbReference>
<dbReference type="InterPro" id="IPR016024">
    <property type="entry name" value="ARM-type_fold"/>
</dbReference>
<dbReference type="Pfam" id="PF25780">
    <property type="entry name" value="TPR_IPO5"/>
    <property type="match status" value="1"/>
</dbReference>
<gene>
    <name evidence="11" type="primary">kap123</name>
    <name evidence="10" type="ORF">SJAG_03662</name>
</gene>
<keyword evidence="6" id="KW-0653">Protein transport</keyword>
<dbReference type="InterPro" id="IPR001494">
    <property type="entry name" value="Importin-beta_N"/>
</dbReference>
<evidence type="ECO:0000256" key="6">
    <source>
        <dbReference type="ARBA" id="ARBA00022927"/>
    </source>
</evidence>
<organism evidence="10 12">
    <name type="scientific">Schizosaccharomyces japonicus (strain yFS275 / FY16936)</name>
    <name type="common">Fission yeast</name>
    <dbReference type="NCBI Taxonomy" id="402676"/>
    <lineage>
        <taxon>Eukaryota</taxon>
        <taxon>Fungi</taxon>
        <taxon>Dikarya</taxon>
        <taxon>Ascomycota</taxon>
        <taxon>Taphrinomycotina</taxon>
        <taxon>Schizosaccharomycetes</taxon>
        <taxon>Schizosaccharomycetales</taxon>
        <taxon>Schizosaccharomycetaceae</taxon>
        <taxon>Schizosaccharomyces</taxon>
    </lineage>
</organism>
<dbReference type="Gene3D" id="1.25.10.10">
    <property type="entry name" value="Leucine-rich Repeat Variant"/>
    <property type="match status" value="1"/>
</dbReference>
<dbReference type="GO" id="GO:0031267">
    <property type="term" value="F:small GTPase binding"/>
    <property type="evidence" value="ECO:0007669"/>
    <property type="project" value="InterPro"/>
</dbReference>
<dbReference type="HOGENOM" id="CLU_003794_1_1_1"/>
<dbReference type="STRING" id="402676.B6K4U8"/>
<dbReference type="Proteomes" id="UP000001744">
    <property type="component" value="Unassembled WGS sequence"/>
</dbReference>
<dbReference type="EMBL" id="KE651167">
    <property type="protein sequence ID" value="EEB08505.1"/>
    <property type="molecule type" value="Genomic_DNA"/>
</dbReference>
<dbReference type="JaponicusDB" id="SJAG_03662">
    <property type="gene designation" value="kap123"/>
</dbReference>
<dbReference type="OMA" id="ANACGCV"/>
<proteinExistence type="predicted"/>
<dbReference type="InterPro" id="IPR011989">
    <property type="entry name" value="ARM-like"/>
</dbReference>
<evidence type="ECO:0000256" key="7">
    <source>
        <dbReference type="ARBA" id="ARBA00023242"/>
    </source>
</evidence>
<dbReference type="GO" id="GO:0005634">
    <property type="term" value="C:nucleus"/>
    <property type="evidence" value="ECO:0000318"/>
    <property type="project" value="GO_Central"/>
</dbReference>
<evidence type="ECO:0000256" key="3">
    <source>
        <dbReference type="ARBA" id="ARBA00022448"/>
    </source>
</evidence>
<dbReference type="InterPro" id="IPR021133">
    <property type="entry name" value="HEAT_type_2"/>
</dbReference>
<keyword evidence="7" id="KW-0539">Nucleus</keyword>
<dbReference type="AlphaFoldDB" id="B6K4U8"/>
<dbReference type="Pfam" id="PF03810">
    <property type="entry name" value="IBN_N"/>
    <property type="match status" value="1"/>
</dbReference>
<accession>B6K4U8</accession>
<evidence type="ECO:0000256" key="8">
    <source>
        <dbReference type="PROSITE-ProRule" id="PRU00103"/>
    </source>
</evidence>
<dbReference type="OrthoDB" id="7862313at2759"/>
<dbReference type="SUPFAM" id="SSF48371">
    <property type="entry name" value="ARM repeat"/>
    <property type="match status" value="2"/>
</dbReference>
<dbReference type="GO" id="GO:0006606">
    <property type="term" value="P:protein import into nucleus"/>
    <property type="evidence" value="ECO:0000318"/>
    <property type="project" value="GO_Central"/>
</dbReference>
<dbReference type="PROSITE" id="PS50077">
    <property type="entry name" value="HEAT_REPEAT"/>
    <property type="match status" value="2"/>
</dbReference>
<protein>
    <submittedName>
        <fullName evidence="10">Karyopherin Kap123</fullName>
    </submittedName>
</protein>
<dbReference type="GO" id="GO:0061608">
    <property type="term" value="F:nuclear import signal receptor activity"/>
    <property type="evidence" value="ECO:0000318"/>
    <property type="project" value="GO_Central"/>
</dbReference>
<evidence type="ECO:0000256" key="2">
    <source>
        <dbReference type="ARBA" id="ARBA00004496"/>
    </source>
</evidence>
<dbReference type="Pfam" id="PF25574">
    <property type="entry name" value="TPR_IMB1"/>
    <property type="match status" value="1"/>
</dbReference>
<dbReference type="GO" id="GO:0034399">
    <property type="term" value="C:nuclear periphery"/>
    <property type="evidence" value="ECO:0007669"/>
    <property type="project" value="EnsemblFungi"/>
</dbReference>
<dbReference type="InterPro" id="IPR057672">
    <property type="entry name" value="TPR_IPO4/5"/>
</dbReference>
<evidence type="ECO:0000256" key="5">
    <source>
        <dbReference type="ARBA" id="ARBA00022737"/>
    </source>
</evidence>
<reference evidence="10 12" key="1">
    <citation type="journal article" date="2011" name="Science">
        <title>Comparative functional genomics of the fission yeasts.</title>
        <authorList>
            <person name="Rhind N."/>
            <person name="Chen Z."/>
            <person name="Yassour M."/>
            <person name="Thompson D.A."/>
            <person name="Haas B.J."/>
            <person name="Habib N."/>
            <person name="Wapinski I."/>
            <person name="Roy S."/>
            <person name="Lin M.F."/>
            <person name="Heiman D.I."/>
            <person name="Young S.K."/>
            <person name="Furuya K."/>
            <person name="Guo Y."/>
            <person name="Pidoux A."/>
            <person name="Chen H.M."/>
            <person name="Robbertse B."/>
            <person name="Goldberg J.M."/>
            <person name="Aoki K."/>
            <person name="Bayne E.H."/>
            <person name="Berlin A.M."/>
            <person name="Desjardins C.A."/>
            <person name="Dobbs E."/>
            <person name="Dukaj L."/>
            <person name="Fan L."/>
            <person name="FitzGerald M.G."/>
            <person name="French C."/>
            <person name="Gujja S."/>
            <person name="Hansen K."/>
            <person name="Keifenheim D."/>
            <person name="Levin J.Z."/>
            <person name="Mosher R.A."/>
            <person name="Mueller C.A."/>
            <person name="Pfiffner J."/>
            <person name="Priest M."/>
            <person name="Russ C."/>
            <person name="Smialowska A."/>
            <person name="Swoboda P."/>
            <person name="Sykes S.M."/>
            <person name="Vaughn M."/>
            <person name="Vengrova S."/>
            <person name="Yoder R."/>
            <person name="Zeng Q."/>
            <person name="Allshire R."/>
            <person name="Baulcombe D."/>
            <person name="Birren B.W."/>
            <person name="Brown W."/>
            <person name="Ekwall K."/>
            <person name="Kellis M."/>
            <person name="Leatherwood J."/>
            <person name="Levin H."/>
            <person name="Margalit H."/>
            <person name="Martienssen R."/>
            <person name="Nieduszynski C.A."/>
            <person name="Spatafora J.W."/>
            <person name="Friedman N."/>
            <person name="Dalgaard J.Z."/>
            <person name="Baumann P."/>
            <person name="Niki H."/>
            <person name="Regev A."/>
            <person name="Nusbaum C."/>
        </authorList>
    </citation>
    <scope>NUCLEOTIDE SEQUENCE [LARGE SCALE GENOMIC DNA]</scope>
    <source>
        <strain evidence="12">yFS275 / FY16936</strain>
    </source>
</reference>
<feature type="repeat" description="HEAT" evidence="8">
    <location>
        <begin position="382"/>
        <end position="420"/>
    </location>
</feature>
<evidence type="ECO:0000313" key="10">
    <source>
        <dbReference type="EMBL" id="EEB08505.1"/>
    </source>
</evidence>
<evidence type="ECO:0000313" key="12">
    <source>
        <dbReference type="Proteomes" id="UP000001744"/>
    </source>
</evidence>
<dbReference type="PANTHER" id="PTHR10527">
    <property type="entry name" value="IMPORTIN BETA"/>
    <property type="match status" value="1"/>
</dbReference>
<keyword evidence="12" id="KW-1185">Reference proteome</keyword>
<feature type="repeat" description="HEAT" evidence="8">
    <location>
        <begin position="162"/>
        <end position="198"/>
    </location>
</feature>
<name>B6K4U8_SCHJY</name>
<sequence length="1066" mass="118094">MDTFTEELQQLLFQSTAPDTAQITAATDALKKYYSQPQSLLSLFHIMTSCDNSQVRQLAAVEARKLCSTFWPQVAADVQAQIRQSMLDISLKEPVKIVQHAFARVISALAKLDLPEGKWNELSAFLVNAAMDQNESVREMGVYILYSIVEAVDVDETLLLDFTQLFSQTIQDTNREVRVISAQGLGAIAEILDSDNKKLLEAYRATLPNLLNVLQDVVQTGETDKCKTIFEVFNTFLIASGAIISKSLGNIIEVIMNIASTKQLDQEIRCMALSFIISCVRFKSRKLQALKVGKPLVYALLEIATEEDTDDVDEDCPSRLALRSIDLLSTHLPPTHVFYPMFEAVQSFSQSPEPRYRKAALLALGVSVEGSSESVTSKLTEVFPIVVSGLCDTDPEVRQAALLALSQIAIEIPHEVSKHHAQFLPLVFELMSMQGVKVGKAACNCIDALLEGMDKDEIAGYMPTLMERLLYLLEADITLDIKSCVAAAIGSAAFAAQETFLPYFEHTMNSLSNCLKSNTDEETYEFRGTVMDTLGAIASAVGKEVFLPYTEQLVQFAYEGIQLDHSRLRECSYCFYSVLARVYKEEFAPFLPHIMPALFKSLDQDESDVISEKVGAPSADEISQLLEAAETGNEEEDDEELEKAMGVNSAIAMEKEIAADAVGEICAFVGTPFVDYLEPAVEKLVACTTHFYEGVRKSAISSLWRCATSFYKISNVPQWEAGFPVKVPVPQPVQNVFEAVRKCSFDTLEEEYEKSVATEVLRNFAEAMKACGPAVLGDDYERLCEVILEVLQKQHMVQAGDAFDDDFEEEDVVQGEDDEDTEQDALLIDSASDVIIALSMALGADFANSFKIFLPHVAKYYMSKNGSERAMSIACIGEVAGGLQAAITPFTEEIFKLFMTALSDSEGEVQSNAAYSIGLLCQYSTEDMSSQYMNILQKLQPFFEKELFRTARDNAVGCIARLILSRPEAIPLDQVFPIVVSNLPLKEDYLENAPVYRMIITLFHQNNPVVLQYVEQLIHIFASVLTGPSEQINDNVRVELINLLKALSQQYSAVISSNPQLVALLQ</sequence>
<dbReference type="eggNOG" id="KOG2171">
    <property type="taxonomic scope" value="Eukaryota"/>
</dbReference>
<evidence type="ECO:0000256" key="1">
    <source>
        <dbReference type="ARBA" id="ARBA00004123"/>
    </source>
</evidence>
<dbReference type="GO" id="GO:0008139">
    <property type="term" value="F:nuclear localization sequence binding"/>
    <property type="evidence" value="ECO:0000318"/>
    <property type="project" value="GO_Central"/>
</dbReference>
<keyword evidence="4" id="KW-0963">Cytoplasm</keyword>
<evidence type="ECO:0000256" key="4">
    <source>
        <dbReference type="ARBA" id="ARBA00022490"/>
    </source>
</evidence>
<evidence type="ECO:0000259" key="9">
    <source>
        <dbReference type="PROSITE" id="PS50166"/>
    </source>
</evidence>
<comment type="subcellular location">
    <subcellularLocation>
        <location evidence="2">Cytoplasm</location>
    </subcellularLocation>
    <subcellularLocation>
        <location evidence="1">Nucleus</location>
    </subcellularLocation>
</comment>
<dbReference type="SMART" id="SM00913">
    <property type="entry name" value="IBN_N"/>
    <property type="match status" value="1"/>
</dbReference>
<dbReference type="GeneID" id="7051368"/>
<keyword evidence="3" id="KW-0813">Transport</keyword>